<keyword evidence="2" id="KW-1185">Reference proteome</keyword>
<gene>
    <name evidence="1" type="ORF">SAMN04488051_103211</name>
</gene>
<dbReference type="InterPro" id="IPR029044">
    <property type="entry name" value="Nucleotide-diphossugar_trans"/>
</dbReference>
<dbReference type="AlphaFoldDB" id="A0A1H4B796"/>
<reference evidence="1 2" key="1">
    <citation type="submission" date="2016-10" db="EMBL/GenBank/DDBJ databases">
        <authorList>
            <person name="de Groot N.N."/>
        </authorList>
    </citation>
    <scope>NUCLEOTIDE SEQUENCE [LARGE SCALE GENOMIC DNA]</scope>
    <source>
        <strain evidence="1 2">CGMCC 1.3430</strain>
    </source>
</reference>
<dbReference type="RefSeq" id="WP_091341457.1">
    <property type="nucleotide sequence ID" value="NZ_FNRM01000003.1"/>
</dbReference>
<dbReference type="OrthoDB" id="9805604at2"/>
<dbReference type="EMBL" id="FNRM01000003">
    <property type="protein sequence ID" value="SEA44021.1"/>
    <property type="molecule type" value="Genomic_DNA"/>
</dbReference>
<evidence type="ECO:0000313" key="2">
    <source>
        <dbReference type="Proteomes" id="UP000198773"/>
    </source>
</evidence>
<organism evidence="1 2">
    <name type="scientific">Alkalimonas amylolytica</name>
    <dbReference type="NCBI Taxonomy" id="152573"/>
    <lineage>
        <taxon>Bacteria</taxon>
        <taxon>Pseudomonadati</taxon>
        <taxon>Pseudomonadota</taxon>
        <taxon>Gammaproteobacteria</taxon>
        <taxon>Alkalimonas</taxon>
    </lineage>
</organism>
<dbReference type="InterPro" id="IPR003329">
    <property type="entry name" value="Cytidylyl_trans"/>
</dbReference>
<name>A0A1H4B796_ALKAM</name>
<evidence type="ECO:0000313" key="1">
    <source>
        <dbReference type="EMBL" id="SEA44021.1"/>
    </source>
</evidence>
<dbReference type="PANTHER" id="PTHR21485">
    <property type="entry name" value="HAD SUPERFAMILY MEMBERS CMAS AND KDSC"/>
    <property type="match status" value="1"/>
</dbReference>
<dbReference type="SUPFAM" id="SSF53448">
    <property type="entry name" value="Nucleotide-diphospho-sugar transferases"/>
    <property type="match status" value="1"/>
</dbReference>
<dbReference type="GO" id="GO:0008781">
    <property type="term" value="F:N-acylneuraminate cytidylyltransferase activity"/>
    <property type="evidence" value="ECO:0007669"/>
    <property type="project" value="TreeGrafter"/>
</dbReference>
<dbReference type="NCBIfam" id="TIGR03584">
    <property type="entry name" value="PseF"/>
    <property type="match status" value="1"/>
</dbReference>
<keyword evidence="1" id="KW-0548">Nucleotidyltransferase</keyword>
<dbReference type="CDD" id="cd02513">
    <property type="entry name" value="CMP-NeuAc_Synthase"/>
    <property type="match status" value="1"/>
</dbReference>
<dbReference type="PANTHER" id="PTHR21485:SF6">
    <property type="entry name" value="N-ACYLNEURAMINATE CYTIDYLYLTRANSFERASE-RELATED"/>
    <property type="match status" value="1"/>
</dbReference>
<dbReference type="Proteomes" id="UP000198773">
    <property type="component" value="Unassembled WGS sequence"/>
</dbReference>
<accession>A0A1H4B796</accession>
<dbReference type="InterPro" id="IPR020039">
    <property type="entry name" value="PseF"/>
</dbReference>
<dbReference type="Pfam" id="PF02348">
    <property type="entry name" value="CTP_transf_3"/>
    <property type="match status" value="1"/>
</dbReference>
<proteinExistence type="predicted"/>
<protein>
    <submittedName>
        <fullName evidence="1">N-acylneuraminate cytidylyltransferase</fullName>
    </submittedName>
</protein>
<sequence>MTVAIIPARGGSKRIPGKNRRDFCGAPMLSYPIKAALASGCIERVIVSTDDEAIAELARHFGAEVPFMRPKELSDDHTGTTPVIRHALQWLKSHGELPEYTCCLYATTPLLQPQDLVNSLSILKSSARHFVFSAARYTFPIQRALLQTAEGGVTPFDPLSIGKRSQDLPETFHDAGQFYWGRSSSWLSGEHRMFSDSASMYLLPDHRVQDIDTPADWRRAELLYQLLHNDSDHEDLHPHR</sequence>
<keyword evidence="1" id="KW-0808">Transferase</keyword>
<dbReference type="InterPro" id="IPR050793">
    <property type="entry name" value="CMP-NeuNAc_synthase"/>
</dbReference>
<dbReference type="Gene3D" id="3.90.550.10">
    <property type="entry name" value="Spore Coat Polysaccharide Biosynthesis Protein SpsA, Chain A"/>
    <property type="match status" value="1"/>
</dbReference>
<dbReference type="STRING" id="152573.SAMN04488051_103211"/>